<comment type="similarity">
    <text evidence="3">Belongs to the bacterial ribosomal protein bS16 family.</text>
</comment>
<dbReference type="InterPro" id="IPR000307">
    <property type="entry name" value="Ribosomal_bS16"/>
</dbReference>
<sequence>MLSIRLQRVGKKSAPSYRVIVVPKHWDPWGKVTEILGHYNARREPRELVLNVERVKYWLSQGAEASDTIWNLLVDEKIVEGKKHSVTHISGARVKAMKEKDEARTQAEVQAKAKAAAAAQAAKEEEAKAKEEAKAAEEAAKEAQASKVSTPSEIPVEETPKAE</sequence>
<evidence type="ECO:0000313" key="6">
    <source>
        <dbReference type="Proteomes" id="UP000034795"/>
    </source>
</evidence>
<protein>
    <recommendedName>
        <fullName evidence="3">Small ribosomal subunit protein bS16</fullName>
    </recommendedName>
</protein>
<accession>A0A0G1Q6S7</accession>
<dbReference type="STRING" id="1618994.UX57_C0015G0019"/>
<dbReference type="PANTHER" id="PTHR12919">
    <property type="entry name" value="30S RIBOSOMAL PROTEIN S16"/>
    <property type="match status" value="1"/>
</dbReference>
<dbReference type="InterPro" id="IPR023803">
    <property type="entry name" value="Ribosomal_bS16_dom_sf"/>
</dbReference>
<dbReference type="AlphaFoldDB" id="A0A0G1Q6S7"/>
<dbReference type="GO" id="GO:0003735">
    <property type="term" value="F:structural constituent of ribosome"/>
    <property type="evidence" value="ECO:0007669"/>
    <property type="project" value="InterPro"/>
</dbReference>
<comment type="caution">
    <text evidence="5">The sequence shown here is derived from an EMBL/GenBank/DDBJ whole genome shotgun (WGS) entry which is preliminary data.</text>
</comment>
<organism evidence="5 6">
    <name type="scientific">Candidatus Uhrbacteria bacterium GW2011_GWE2_46_68</name>
    <dbReference type="NCBI Taxonomy" id="1618994"/>
    <lineage>
        <taxon>Bacteria</taxon>
        <taxon>Candidatus Uhriibacteriota</taxon>
    </lineage>
</organism>
<dbReference type="PANTHER" id="PTHR12919:SF20">
    <property type="entry name" value="SMALL RIBOSOMAL SUBUNIT PROTEIN BS16M"/>
    <property type="match status" value="1"/>
</dbReference>
<dbReference type="Proteomes" id="UP000034795">
    <property type="component" value="Unassembled WGS sequence"/>
</dbReference>
<keyword evidence="2 3" id="KW-0687">Ribonucleoprotein</keyword>
<dbReference type="GO" id="GO:0015935">
    <property type="term" value="C:small ribosomal subunit"/>
    <property type="evidence" value="ECO:0007669"/>
    <property type="project" value="TreeGrafter"/>
</dbReference>
<dbReference type="HAMAP" id="MF_00385">
    <property type="entry name" value="Ribosomal_bS16"/>
    <property type="match status" value="1"/>
</dbReference>
<gene>
    <name evidence="3" type="primary">rpsP</name>
    <name evidence="5" type="ORF">UX57_C0015G0019</name>
</gene>
<dbReference type="GO" id="GO:0006412">
    <property type="term" value="P:translation"/>
    <property type="evidence" value="ECO:0007669"/>
    <property type="project" value="UniProtKB-UniRule"/>
</dbReference>
<reference evidence="5 6" key="1">
    <citation type="journal article" date="2015" name="Nature">
        <title>rRNA introns, odd ribosomes, and small enigmatic genomes across a large radiation of phyla.</title>
        <authorList>
            <person name="Brown C.T."/>
            <person name="Hug L.A."/>
            <person name="Thomas B.C."/>
            <person name="Sharon I."/>
            <person name="Castelle C.J."/>
            <person name="Singh A."/>
            <person name="Wilkins M.J."/>
            <person name="Williams K.H."/>
            <person name="Banfield J.F."/>
        </authorList>
    </citation>
    <scope>NUCLEOTIDE SEQUENCE [LARGE SCALE GENOMIC DNA]</scope>
</reference>
<evidence type="ECO:0000313" key="5">
    <source>
        <dbReference type="EMBL" id="KKU40532.1"/>
    </source>
</evidence>
<dbReference type="EMBL" id="LCMS01000015">
    <property type="protein sequence ID" value="KKU40532.1"/>
    <property type="molecule type" value="Genomic_DNA"/>
</dbReference>
<dbReference type="NCBIfam" id="TIGR00002">
    <property type="entry name" value="S16"/>
    <property type="match status" value="1"/>
</dbReference>
<evidence type="ECO:0000256" key="4">
    <source>
        <dbReference type="SAM" id="MobiDB-lite"/>
    </source>
</evidence>
<dbReference type="Gene3D" id="3.30.1320.10">
    <property type="match status" value="1"/>
</dbReference>
<feature type="region of interest" description="Disordered" evidence="4">
    <location>
        <begin position="118"/>
        <end position="163"/>
    </location>
</feature>
<proteinExistence type="inferred from homology"/>
<evidence type="ECO:0000256" key="3">
    <source>
        <dbReference type="HAMAP-Rule" id="MF_00385"/>
    </source>
</evidence>
<keyword evidence="1 3" id="KW-0689">Ribosomal protein</keyword>
<name>A0A0G1Q6S7_9BACT</name>
<dbReference type="Pfam" id="PF00886">
    <property type="entry name" value="Ribosomal_S16"/>
    <property type="match status" value="1"/>
</dbReference>
<evidence type="ECO:0000256" key="2">
    <source>
        <dbReference type="ARBA" id="ARBA00023274"/>
    </source>
</evidence>
<dbReference type="PATRIC" id="fig|1618994.3.peg.866"/>
<dbReference type="GO" id="GO:0005737">
    <property type="term" value="C:cytoplasm"/>
    <property type="evidence" value="ECO:0007669"/>
    <property type="project" value="UniProtKB-ARBA"/>
</dbReference>
<evidence type="ECO:0000256" key="1">
    <source>
        <dbReference type="ARBA" id="ARBA00022980"/>
    </source>
</evidence>
<dbReference type="SUPFAM" id="SSF54565">
    <property type="entry name" value="Ribosomal protein S16"/>
    <property type="match status" value="1"/>
</dbReference>
<feature type="compositionally biased region" description="Basic and acidic residues" evidence="4">
    <location>
        <begin position="122"/>
        <end position="141"/>
    </location>
</feature>